<organism evidence="2 3">
    <name type="scientific">Hermanssonia centrifuga</name>
    <dbReference type="NCBI Taxonomy" id="98765"/>
    <lineage>
        <taxon>Eukaryota</taxon>
        <taxon>Fungi</taxon>
        <taxon>Dikarya</taxon>
        <taxon>Basidiomycota</taxon>
        <taxon>Agaricomycotina</taxon>
        <taxon>Agaricomycetes</taxon>
        <taxon>Polyporales</taxon>
        <taxon>Meruliaceae</taxon>
        <taxon>Hermanssonia</taxon>
    </lineage>
</organism>
<accession>A0A4S4KP38</accession>
<sequence>MQFSLATFIALCAAFSYVAAAPMIAGRDTEAEAEVREQRM</sequence>
<evidence type="ECO:0000313" key="3">
    <source>
        <dbReference type="Proteomes" id="UP000309038"/>
    </source>
</evidence>
<feature type="signal peptide" evidence="1">
    <location>
        <begin position="1"/>
        <end position="20"/>
    </location>
</feature>
<reference evidence="2 3" key="1">
    <citation type="submission" date="2019-02" db="EMBL/GenBank/DDBJ databases">
        <title>Genome sequencing of the rare red list fungi Phlebia centrifuga.</title>
        <authorList>
            <person name="Buettner E."/>
            <person name="Kellner H."/>
        </authorList>
    </citation>
    <scope>NUCLEOTIDE SEQUENCE [LARGE SCALE GENOMIC DNA]</scope>
    <source>
        <strain evidence="2 3">DSM 108282</strain>
    </source>
</reference>
<evidence type="ECO:0000313" key="2">
    <source>
        <dbReference type="EMBL" id="THH00336.1"/>
    </source>
</evidence>
<keyword evidence="1" id="KW-0732">Signal</keyword>
<gene>
    <name evidence="2" type="ORF">EW026_g2165</name>
</gene>
<dbReference type="AlphaFoldDB" id="A0A4S4KP38"/>
<dbReference type="EMBL" id="SGPJ01000053">
    <property type="protein sequence ID" value="THH00336.1"/>
    <property type="molecule type" value="Genomic_DNA"/>
</dbReference>
<dbReference type="Proteomes" id="UP000309038">
    <property type="component" value="Unassembled WGS sequence"/>
</dbReference>
<name>A0A4S4KP38_9APHY</name>
<comment type="caution">
    <text evidence="2">The sequence shown here is derived from an EMBL/GenBank/DDBJ whole genome shotgun (WGS) entry which is preliminary data.</text>
</comment>
<evidence type="ECO:0000256" key="1">
    <source>
        <dbReference type="SAM" id="SignalP"/>
    </source>
</evidence>
<feature type="chain" id="PRO_5020573879" evidence="1">
    <location>
        <begin position="21"/>
        <end position="40"/>
    </location>
</feature>
<proteinExistence type="predicted"/>
<keyword evidence="3" id="KW-1185">Reference proteome</keyword>
<protein>
    <submittedName>
        <fullName evidence="2">Uncharacterized protein</fullName>
    </submittedName>
</protein>